<dbReference type="Proteomes" id="UP000492820">
    <property type="component" value="Unassembled WGS sequence"/>
</dbReference>
<dbReference type="AlphaFoldDB" id="A0A068X2E5"/>
<evidence type="ECO:0000313" key="2">
    <source>
        <dbReference type="Proteomes" id="UP000492820"/>
    </source>
</evidence>
<reference evidence="3" key="3">
    <citation type="submission" date="2020-10" db="UniProtKB">
        <authorList>
            <consortium name="WormBaseParasite"/>
        </authorList>
    </citation>
    <scope>IDENTIFICATION</scope>
</reference>
<sequence length="78" mass="8788">MRFVDLDSAYQVFSGIRRPSSPAKRSTMPRRSACCPKALTYYQYNESPATEHYEYFHVKNGSECGGCCCSCCDCNCCC</sequence>
<reference evidence="1 2" key="1">
    <citation type="journal article" date="2013" name="Nature">
        <title>The genomes of four tapeworm species reveal adaptations to parasitism.</title>
        <authorList>
            <person name="Tsai I.J."/>
            <person name="Zarowiecki M."/>
            <person name="Holroyd N."/>
            <person name="Garciarrubio A."/>
            <person name="Sanchez-Flores A."/>
            <person name="Brooks K.L."/>
            <person name="Tracey A."/>
            <person name="Bobes R.J."/>
            <person name="Fragoso G."/>
            <person name="Sciutto E."/>
            <person name="Aslett M."/>
            <person name="Beasley H."/>
            <person name="Bennett H.M."/>
            <person name="Cai J."/>
            <person name="Camicia F."/>
            <person name="Clark R."/>
            <person name="Cucher M."/>
            <person name="De Silva N."/>
            <person name="Day T.A."/>
            <person name="Deplazes P."/>
            <person name="Estrada K."/>
            <person name="Fernandez C."/>
            <person name="Holland P.W."/>
            <person name="Hou J."/>
            <person name="Hu S."/>
            <person name="Huckvale T."/>
            <person name="Hung S.S."/>
            <person name="Kamenetzky L."/>
            <person name="Keane J.A."/>
            <person name="Kiss F."/>
            <person name="Koziol U."/>
            <person name="Lambert O."/>
            <person name="Liu K."/>
            <person name="Luo X."/>
            <person name="Luo Y."/>
            <person name="Macchiaroli N."/>
            <person name="Nichol S."/>
            <person name="Paps J."/>
            <person name="Parkinson J."/>
            <person name="Pouchkina-Stantcheva N."/>
            <person name="Riddiford N."/>
            <person name="Rosenzvit M."/>
            <person name="Salinas G."/>
            <person name="Wasmuth J.D."/>
            <person name="Zamanian M."/>
            <person name="Zheng Y."/>
            <person name="Cai X."/>
            <person name="Soberon X."/>
            <person name="Olson P.D."/>
            <person name="Laclette J.P."/>
            <person name="Brehm K."/>
            <person name="Berriman M."/>
            <person name="Garciarrubio A."/>
            <person name="Bobes R.J."/>
            <person name="Fragoso G."/>
            <person name="Sanchez-Flores A."/>
            <person name="Estrada K."/>
            <person name="Cevallos M.A."/>
            <person name="Morett E."/>
            <person name="Gonzalez V."/>
            <person name="Portillo T."/>
            <person name="Ochoa-Leyva A."/>
            <person name="Jose M.V."/>
            <person name="Sciutto E."/>
            <person name="Landa A."/>
            <person name="Jimenez L."/>
            <person name="Valdes V."/>
            <person name="Carrero J.C."/>
            <person name="Larralde C."/>
            <person name="Morales-Montor J."/>
            <person name="Limon-Lason J."/>
            <person name="Soberon X."/>
            <person name="Laclette J.P."/>
        </authorList>
    </citation>
    <scope>NUCLEOTIDE SEQUENCE [LARGE SCALE GENOMIC DNA]</scope>
</reference>
<evidence type="ECO:0000313" key="1">
    <source>
        <dbReference type="EMBL" id="CDS24158.1"/>
    </source>
</evidence>
<gene>
    <name evidence="1" type="ORF">EgrG_000681800</name>
</gene>
<dbReference type="WBParaSite" id="EgrG_000681800">
    <property type="protein sequence ID" value="EgrG_000681800"/>
    <property type="gene ID" value="EgrG_000681800"/>
</dbReference>
<dbReference type="EMBL" id="LK028598">
    <property type="protein sequence ID" value="CDS24158.1"/>
    <property type="molecule type" value="Genomic_DNA"/>
</dbReference>
<evidence type="ECO:0000313" key="3">
    <source>
        <dbReference type="WBParaSite" id="EgrG_000681800"/>
    </source>
</evidence>
<reference evidence="1" key="2">
    <citation type="submission" date="2014-06" db="EMBL/GenBank/DDBJ databases">
        <authorList>
            <person name="Aslett M."/>
        </authorList>
    </citation>
    <scope>NUCLEOTIDE SEQUENCE</scope>
</reference>
<name>A0A068X2E5_ECHGR</name>
<proteinExistence type="predicted"/>
<accession>A0A068X2E5</accession>
<organism evidence="1">
    <name type="scientific">Echinococcus granulosus</name>
    <name type="common">Hydatid tapeworm</name>
    <dbReference type="NCBI Taxonomy" id="6210"/>
    <lineage>
        <taxon>Eukaryota</taxon>
        <taxon>Metazoa</taxon>
        <taxon>Spiralia</taxon>
        <taxon>Lophotrochozoa</taxon>
        <taxon>Platyhelminthes</taxon>
        <taxon>Cestoda</taxon>
        <taxon>Eucestoda</taxon>
        <taxon>Cyclophyllidea</taxon>
        <taxon>Taeniidae</taxon>
        <taxon>Echinococcus</taxon>
        <taxon>Echinococcus granulosus group</taxon>
    </lineage>
</organism>
<protein>
    <submittedName>
        <fullName evidence="1 3">Expressed protein</fullName>
    </submittedName>
</protein>